<dbReference type="EMBL" id="QOQW01000012">
    <property type="protein sequence ID" value="RCK79536.1"/>
    <property type="molecule type" value="Genomic_DNA"/>
</dbReference>
<proteinExistence type="predicted"/>
<dbReference type="Proteomes" id="UP000252355">
    <property type="component" value="Unassembled WGS sequence"/>
</dbReference>
<accession>A0A367ZNC7</accession>
<protein>
    <submittedName>
        <fullName evidence="1">Uncharacterized protein</fullName>
    </submittedName>
</protein>
<dbReference type="AlphaFoldDB" id="A0A367ZNC7"/>
<gene>
    <name evidence="1" type="ORF">OZSIB_4290</name>
</gene>
<evidence type="ECO:0000313" key="2">
    <source>
        <dbReference type="Proteomes" id="UP000252355"/>
    </source>
</evidence>
<name>A0A367ZNC7_9BACT</name>
<reference evidence="1 2" key="1">
    <citation type="submission" date="2018-05" db="EMBL/GenBank/DDBJ databases">
        <title>A metagenomic window into the 2 km-deep terrestrial subsurface aquifer revealed taxonomically and functionally diverse microbial community comprising novel uncultured bacterial lineages.</title>
        <authorList>
            <person name="Kadnikov V.V."/>
            <person name="Mardanov A.V."/>
            <person name="Beletsky A.V."/>
            <person name="Banks D."/>
            <person name="Pimenov N.V."/>
            <person name="Frank Y.A."/>
            <person name="Karnachuk O.V."/>
            <person name="Ravin N.V."/>
        </authorList>
    </citation>
    <scope>NUCLEOTIDE SEQUENCE [LARGE SCALE GENOMIC DNA]</scope>
    <source>
        <strain evidence="1">BY5</strain>
    </source>
</reference>
<evidence type="ECO:0000313" key="1">
    <source>
        <dbReference type="EMBL" id="RCK79536.1"/>
    </source>
</evidence>
<comment type="caution">
    <text evidence="1">The sequence shown here is derived from an EMBL/GenBank/DDBJ whole genome shotgun (WGS) entry which is preliminary data.</text>
</comment>
<organism evidence="1 2">
    <name type="scientific">Candidatus Ozemobacter sibiricus</name>
    <dbReference type="NCBI Taxonomy" id="2268124"/>
    <lineage>
        <taxon>Bacteria</taxon>
        <taxon>Candidatus Ozemobacteria</taxon>
        <taxon>Candidatus Ozemobacterales</taxon>
        <taxon>Candidatus Ozemobacteraceae</taxon>
        <taxon>Candidatus Ozemobacter</taxon>
    </lineage>
</organism>
<sequence>MFIGFTVFAAWVWWADGAQEVSDWLGTTANTAVSGDRVRQLVGICWLIGALWHLLRLVLALL</sequence>